<comment type="caution">
    <text evidence="1">The sequence shown here is derived from an EMBL/GenBank/DDBJ whole genome shotgun (WGS) entry which is preliminary data.</text>
</comment>
<dbReference type="EMBL" id="WBKH01000007">
    <property type="protein sequence ID" value="KAB1477890.1"/>
    <property type="molecule type" value="Genomic_DNA"/>
</dbReference>
<dbReference type="SUPFAM" id="SSF88659">
    <property type="entry name" value="Sigma3 and sigma4 domains of RNA polymerase sigma factors"/>
    <property type="match status" value="1"/>
</dbReference>
<dbReference type="RefSeq" id="WP_127007636.1">
    <property type="nucleotide sequence ID" value="NZ_CAUENZ010000001.1"/>
</dbReference>
<proteinExistence type="predicted"/>
<reference evidence="1 2" key="1">
    <citation type="submission" date="2019-09" db="EMBL/GenBank/DDBJ databases">
        <title>Draft genome sequence of 3 type strains from the CCUG.</title>
        <authorList>
            <person name="Pineiro-Iglesias B."/>
            <person name="Tunovic T."/>
            <person name="Unosson C."/>
            <person name="Inganas E."/>
            <person name="Ohlen M."/>
            <person name="Cardew S."/>
            <person name="Jensie-Markopoulos S."/>
            <person name="Salva-Serra F."/>
            <person name="Jaen-Luchoro D."/>
            <person name="Karlsson R."/>
            <person name="Svensson-Stadler L."/>
            <person name="Chun J."/>
            <person name="Moore E."/>
        </authorList>
    </citation>
    <scope>NUCLEOTIDE SEQUENCE [LARGE SCALE GENOMIC DNA]</scope>
    <source>
        <strain evidence="1 2">CCUG 65427</strain>
    </source>
</reference>
<organism evidence="1 2">
    <name type="scientific">Veillonella seminalis</name>
    <dbReference type="NCBI Taxonomy" id="1502943"/>
    <lineage>
        <taxon>Bacteria</taxon>
        <taxon>Bacillati</taxon>
        <taxon>Bacillota</taxon>
        <taxon>Negativicutes</taxon>
        <taxon>Veillonellales</taxon>
        <taxon>Veillonellaceae</taxon>
        <taxon>Veillonella</taxon>
    </lineage>
</organism>
<dbReference type="GeneID" id="83054797"/>
<protein>
    <recommendedName>
        <fullName evidence="3">DUF1492 domain-containing protein</fullName>
    </recommendedName>
</protein>
<sequence length="149" mass="16992">MKQETEGEEKRMEAKAYLEQARNINIQIDSKLEQVSSLRQLAIKASSTLSPVPPSGTPNPHRLEETIARMMDMEHEVDEAIDGLIELKADIMKAISRIPDARERVILELRYLAFKDWASIADALGLHVRQVYRLHDEALKHIEIPGECH</sequence>
<dbReference type="InterPro" id="IPR013324">
    <property type="entry name" value="RNA_pol_sigma_r3/r4-like"/>
</dbReference>
<accession>A0A833CAD5</accession>
<dbReference type="AlphaFoldDB" id="A0A833CAD5"/>
<evidence type="ECO:0000313" key="2">
    <source>
        <dbReference type="Proteomes" id="UP000434554"/>
    </source>
</evidence>
<evidence type="ECO:0000313" key="1">
    <source>
        <dbReference type="EMBL" id="KAB1477890.1"/>
    </source>
</evidence>
<name>A0A833CAD5_9FIRM</name>
<dbReference type="Proteomes" id="UP000434554">
    <property type="component" value="Unassembled WGS sequence"/>
</dbReference>
<dbReference type="Gene3D" id="1.20.140.160">
    <property type="match status" value="1"/>
</dbReference>
<evidence type="ECO:0008006" key="3">
    <source>
        <dbReference type="Google" id="ProtNLM"/>
    </source>
</evidence>
<gene>
    <name evidence="1" type="ORF">F8R14_07315</name>
</gene>